<dbReference type="OrthoDB" id="186626at2759"/>
<feature type="compositionally biased region" description="Basic and acidic residues" evidence="1">
    <location>
        <begin position="314"/>
        <end position="324"/>
    </location>
</feature>
<feature type="region of interest" description="Disordered" evidence="1">
    <location>
        <begin position="86"/>
        <end position="107"/>
    </location>
</feature>
<organism evidence="2 3">
    <name type="scientific">Lineolata rhizophorae</name>
    <dbReference type="NCBI Taxonomy" id="578093"/>
    <lineage>
        <taxon>Eukaryota</taxon>
        <taxon>Fungi</taxon>
        <taxon>Dikarya</taxon>
        <taxon>Ascomycota</taxon>
        <taxon>Pezizomycotina</taxon>
        <taxon>Dothideomycetes</taxon>
        <taxon>Dothideomycetes incertae sedis</taxon>
        <taxon>Lineolatales</taxon>
        <taxon>Lineolataceae</taxon>
        <taxon>Lineolata</taxon>
    </lineage>
</organism>
<name>A0A6A6NT70_9PEZI</name>
<protein>
    <recommendedName>
        <fullName evidence="4">ATP-grasp domain-containing protein</fullName>
    </recommendedName>
</protein>
<dbReference type="InterPro" id="IPR036291">
    <property type="entry name" value="NAD(P)-bd_dom_sf"/>
</dbReference>
<accession>A0A6A6NT70</accession>
<dbReference type="EMBL" id="MU001689">
    <property type="protein sequence ID" value="KAF2454929.1"/>
    <property type="molecule type" value="Genomic_DNA"/>
</dbReference>
<feature type="compositionally biased region" description="Low complexity" evidence="1">
    <location>
        <begin position="303"/>
        <end position="313"/>
    </location>
</feature>
<feature type="compositionally biased region" description="Polar residues" evidence="1">
    <location>
        <begin position="325"/>
        <end position="335"/>
    </location>
</feature>
<proteinExistence type="predicted"/>
<evidence type="ECO:0000313" key="2">
    <source>
        <dbReference type="EMBL" id="KAF2454929.1"/>
    </source>
</evidence>
<dbReference type="SUPFAM" id="SSF51735">
    <property type="entry name" value="NAD(P)-binding Rossmann-fold domains"/>
    <property type="match status" value="1"/>
</dbReference>
<evidence type="ECO:0008006" key="4">
    <source>
        <dbReference type="Google" id="ProtNLM"/>
    </source>
</evidence>
<reference evidence="2" key="1">
    <citation type="journal article" date="2020" name="Stud. Mycol.">
        <title>101 Dothideomycetes genomes: a test case for predicting lifestyles and emergence of pathogens.</title>
        <authorList>
            <person name="Haridas S."/>
            <person name="Albert R."/>
            <person name="Binder M."/>
            <person name="Bloem J."/>
            <person name="Labutti K."/>
            <person name="Salamov A."/>
            <person name="Andreopoulos B."/>
            <person name="Baker S."/>
            <person name="Barry K."/>
            <person name="Bills G."/>
            <person name="Bluhm B."/>
            <person name="Cannon C."/>
            <person name="Castanera R."/>
            <person name="Culley D."/>
            <person name="Daum C."/>
            <person name="Ezra D."/>
            <person name="Gonzalez J."/>
            <person name="Henrissat B."/>
            <person name="Kuo A."/>
            <person name="Liang C."/>
            <person name="Lipzen A."/>
            <person name="Lutzoni F."/>
            <person name="Magnuson J."/>
            <person name="Mondo S."/>
            <person name="Nolan M."/>
            <person name="Ohm R."/>
            <person name="Pangilinan J."/>
            <person name="Park H.-J."/>
            <person name="Ramirez L."/>
            <person name="Alfaro M."/>
            <person name="Sun H."/>
            <person name="Tritt A."/>
            <person name="Yoshinaga Y."/>
            <person name="Zwiers L.-H."/>
            <person name="Turgeon B."/>
            <person name="Goodwin S."/>
            <person name="Spatafora J."/>
            <person name="Crous P."/>
            <person name="Grigoriev I."/>
        </authorList>
    </citation>
    <scope>NUCLEOTIDE SEQUENCE</scope>
    <source>
        <strain evidence="2">ATCC 16933</strain>
    </source>
</reference>
<gene>
    <name evidence="2" type="ORF">BDY21DRAFT_351945</name>
</gene>
<evidence type="ECO:0000256" key="1">
    <source>
        <dbReference type="SAM" id="MobiDB-lite"/>
    </source>
</evidence>
<sequence>MPGRAMFQNYRIRSLALIFLSFVALPLSTAIAFCSYSIGVFRSRSTSRSSHSASGDESTAPGSLSRTNVAHNISYSGSGPFETTPFSYTNPIPASQSQRRRSSQDNQKTVLVTGLSMAKGLVLARLFHQAGYQVIGADMEPSGIPIPGRFSSSLAAFFRLSPPTTLGASPHPQATDAPSALEEGVDASAYISSLISVIRTIRADIWVSVSAAASVLADAEAAEAVRCQTTCVPIQFGVEATRILHRKDLFAEWLVANGFSAPLTGVVHDAEEVEEFLETHASKPKHGRKKSKGKDANIAWWKGSGSNSGPSSPVKERVQRERRSSAPTPGSQVREATTENRRFILKPLSLGDAARGDMTLLPARMVEETWNILLHRLPSSNPPRSLDAATTKHSNGPWILQEYVEGQTFCTFALVIRGKVRAFVACRSSDMLMRYEALPASGALSRAMETFTRDVAAGGRHRSYAEAVVEGRIGGGAVGGEDFTGHLSFDFIIPDEDVRAAGACADPHSVSLFPIECNPRVHTAVVLFNGMPGLTEEYLEALHDEKRSGKQRGIPGTSSSDFHEVEHSIYGKTSQSTADSPLETVFENGATAVLHPSNPPPYIWYAHELPAYLARTLEHVMNPSLDSLVANVTEMIELARLLITGHDGNLVSWDPLPWLWANHVYWPLRLALRVLWGEPWSRANVSTGEICSCT</sequence>
<feature type="region of interest" description="Disordered" evidence="1">
    <location>
        <begin position="46"/>
        <end position="65"/>
    </location>
</feature>
<evidence type="ECO:0000313" key="3">
    <source>
        <dbReference type="Proteomes" id="UP000799766"/>
    </source>
</evidence>
<keyword evidence="3" id="KW-1185">Reference proteome</keyword>
<feature type="compositionally biased region" description="Basic residues" evidence="1">
    <location>
        <begin position="282"/>
        <end position="292"/>
    </location>
</feature>
<feature type="compositionally biased region" description="Polar residues" evidence="1">
    <location>
        <begin position="55"/>
        <end position="65"/>
    </location>
</feature>
<dbReference type="Proteomes" id="UP000799766">
    <property type="component" value="Unassembled WGS sequence"/>
</dbReference>
<dbReference type="AlphaFoldDB" id="A0A6A6NT70"/>
<feature type="region of interest" description="Disordered" evidence="1">
    <location>
        <begin position="278"/>
        <end position="338"/>
    </location>
</feature>